<dbReference type="Gene3D" id="3.30.1360.180">
    <property type="match status" value="1"/>
</dbReference>
<dbReference type="OrthoDB" id="9771966at2"/>
<feature type="chain" id="PRO_5020443517" evidence="1">
    <location>
        <begin position="26"/>
        <end position="410"/>
    </location>
</feature>
<sequence length="410" mass="44900">MRRSILVALLCLVVAACGNIAPRRADDRALILVSIDGFRADYFARGHTPTLAALAADGVRAEALKPSFPTLTFPNHYTLVTGLYPDHHGIIHNRMADPAFSHGFVYKEQATIEDPRWWGGEPLWVSAEKHGVRSATMFWPGSSVAITGVLPSYWKTFDAKVTAGQRVDQVLAWLDLPAARRPRFLTLYFDQVDHEGHEHGPDSPEVDAALGDVDEALARLVDGLRRRGRLDVTDVVVVSDHGLAATSPDARSYLDDFVPLADIDVVNYGILAGIEPHAGKTAEVERALLQPHPHMQCWRKGELPARLHYGTNPRIPSLLCLAAHGGSITSHGYDEKGGRYSPGEHGYDNDDPSMRALFVARGPDFRRGTVVPGFDNVDVYPLLAKLLGITPRPNDGDFAHVAGLLRDDAR</sequence>
<name>A0A4R2HUV7_9GAMM</name>
<dbReference type="AlphaFoldDB" id="A0A4R2HUV7"/>
<feature type="signal peptide" evidence="1">
    <location>
        <begin position="1"/>
        <end position="25"/>
    </location>
</feature>
<dbReference type="RefSeq" id="WP_132000241.1">
    <property type="nucleotide sequence ID" value="NZ_SLWQ01000016.1"/>
</dbReference>
<protein>
    <submittedName>
        <fullName evidence="2">Putative AlkP superfamily pyrophosphatase or phosphodiesterase</fullName>
    </submittedName>
</protein>
<keyword evidence="3" id="KW-1185">Reference proteome</keyword>
<gene>
    <name evidence="2" type="ORF">EV148_11626</name>
</gene>
<dbReference type="PROSITE" id="PS51257">
    <property type="entry name" value="PROKAR_LIPOPROTEIN"/>
    <property type="match status" value="1"/>
</dbReference>
<dbReference type="InterPro" id="IPR017850">
    <property type="entry name" value="Alkaline_phosphatase_core_sf"/>
</dbReference>
<dbReference type="PANTHER" id="PTHR10151">
    <property type="entry name" value="ECTONUCLEOTIDE PYROPHOSPHATASE/PHOSPHODIESTERASE"/>
    <property type="match status" value="1"/>
</dbReference>
<evidence type="ECO:0000256" key="1">
    <source>
        <dbReference type="SAM" id="SignalP"/>
    </source>
</evidence>
<dbReference type="Proteomes" id="UP000294862">
    <property type="component" value="Unassembled WGS sequence"/>
</dbReference>
<dbReference type="GO" id="GO:0016787">
    <property type="term" value="F:hydrolase activity"/>
    <property type="evidence" value="ECO:0007669"/>
    <property type="project" value="UniProtKB-ARBA"/>
</dbReference>
<comment type="caution">
    <text evidence="2">The sequence shown here is derived from an EMBL/GenBank/DDBJ whole genome shotgun (WGS) entry which is preliminary data.</text>
</comment>
<dbReference type="InterPro" id="IPR002591">
    <property type="entry name" value="Phosphodiest/P_Trfase"/>
</dbReference>
<reference evidence="2 3" key="1">
    <citation type="journal article" date="2015" name="Stand. Genomic Sci.">
        <title>Genomic Encyclopedia of Bacterial and Archaeal Type Strains, Phase III: the genomes of soil and plant-associated and newly described type strains.</title>
        <authorList>
            <person name="Whitman W.B."/>
            <person name="Woyke T."/>
            <person name="Klenk H.P."/>
            <person name="Zhou Y."/>
            <person name="Lilburn T.G."/>
            <person name="Beck B.J."/>
            <person name="De Vos P."/>
            <person name="Vandamme P."/>
            <person name="Eisen J.A."/>
            <person name="Garrity G."/>
            <person name="Hugenholtz P."/>
            <person name="Kyrpides N.C."/>
        </authorList>
    </citation>
    <scope>NUCLEOTIDE SEQUENCE [LARGE SCALE GENOMIC DNA]</scope>
    <source>
        <strain evidence="2 3">A3</strain>
    </source>
</reference>
<evidence type="ECO:0000313" key="3">
    <source>
        <dbReference type="Proteomes" id="UP000294862"/>
    </source>
</evidence>
<dbReference type="EMBL" id="SLWQ01000016">
    <property type="protein sequence ID" value="TCO34846.1"/>
    <property type="molecule type" value="Genomic_DNA"/>
</dbReference>
<accession>A0A4R2HUV7</accession>
<dbReference type="Gene3D" id="3.40.720.10">
    <property type="entry name" value="Alkaline Phosphatase, subunit A"/>
    <property type="match status" value="1"/>
</dbReference>
<organism evidence="2 3">
    <name type="scientific">Dokdonella fugitiva</name>
    <dbReference type="NCBI Taxonomy" id="328517"/>
    <lineage>
        <taxon>Bacteria</taxon>
        <taxon>Pseudomonadati</taxon>
        <taxon>Pseudomonadota</taxon>
        <taxon>Gammaproteobacteria</taxon>
        <taxon>Lysobacterales</taxon>
        <taxon>Rhodanobacteraceae</taxon>
        <taxon>Dokdonella</taxon>
    </lineage>
</organism>
<evidence type="ECO:0000313" key="2">
    <source>
        <dbReference type="EMBL" id="TCO34846.1"/>
    </source>
</evidence>
<dbReference type="SUPFAM" id="SSF53649">
    <property type="entry name" value="Alkaline phosphatase-like"/>
    <property type="match status" value="1"/>
</dbReference>
<proteinExistence type="predicted"/>
<dbReference type="PANTHER" id="PTHR10151:SF120">
    <property type="entry name" value="BIS(5'-ADENOSYL)-TRIPHOSPHATASE"/>
    <property type="match status" value="1"/>
</dbReference>
<dbReference type="CDD" id="cd16018">
    <property type="entry name" value="Enpp"/>
    <property type="match status" value="1"/>
</dbReference>
<keyword evidence="1" id="KW-0732">Signal</keyword>
<dbReference type="Pfam" id="PF01663">
    <property type="entry name" value="Phosphodiest"/>
    <property type="match status" value="1"/>
</dbReference>